<feature type="transmembrane region" description="Helical" evidence="1">
    <location>
        <begin position="110"/>
        <end position="130"/>
    </location>
</feature>
<gene>
    <name evidence="2" type="ORF">QOZ88_10405</name>
</gene>
<keyword evidence="1" id="KW-0812">Transmembrane</keyword>
<dbReference type="Proteomes" id="UP001233673">
    <property type="component" value="Unassembled WGS sequence"/>
</dbReference>
<evidence type="ECO:0000256" key="1">
    <source>
        <dbReference type="SAM" id="Phobius"/>
    </source>
</evidence>
<name>A0ABT9IBV9_9ACTN</name>
<dbReference type="EMBL" id="JASNFN010000010">
    <property type="protein sequence ID" value="MDP5183052.1"/>
    <property type="molecule type" value="Genomic_DNA"/>
</dbReference>
<keyword evidence="1" id="KW-1133">Transmembrane helix</keyword>
<sequence>MVTVVGQAVAIGSAIAFLPAGSFGAFLASFLVLFAVVGMTNGSTYRMTPIIYRAEAAAGYPGENAAEVLYRARRDTAAAVGIISTVGALGALFIPRAVSSSYNATVGVETALLAFCGFYVVCVAVTWSVCSGAAR</sequence>
<keyword evidence="3" id="KW-1185">Reference proteome</keyword>
<proteinExistence type="predicted"/>
<protein>
    <submittedName>
        <fullName evidence="2">Uncharacterized protein</fullName>
    </submittedName>
</protein>
<organism evidence="2 3">
    <name type="scientific">Blastococcus carthaginiensis</name>
    <dbReference type="NCBI Taxonomy" id="3050034"/>
    <lineage>
        <taxon>Bacteria</taxon>
        <taxon>Bacillati</taxon>
        <taxon>Actinomycetota</taxon>
        <taxon>Actinomycetes</taxon>
        <taxon>Geodermatophilales</taxon>
        <taxon>Geodermatophilaceae</taxon>
        <taxon>Blastococcus</taxon>
    </lineage>
</organism>
<dbReference type="Gene3D" id="1.20.1250.20">
    <property type="entry name" value="MFS general substrate transporter like domains"/>
    <property type="match status" value="1"/>
</dbReference>
<comment type="caution">
    <text evidence="2">The sequence shown here is derived from an EMBL/GenBank/DDBJ whole genome shotgun (WGS) entry which is preliminary data.</text>
</comment>
<evidence type="ECO:0000313" key="2">
    <source>
        <dbReference type="EMBL" id="MDP5183052.1"/>
    </source>
</evidence>
<keyword evidence="1" id="KW-0472">Membrane</keyword>
<feature type="transmembrane region" description="Helical" evidence="1">
    <location>
        <begin position="77"/>
        <end position="98"/>
    </location>
</feature>
<feature type="transmembrane region" description="Helical" evidence="1">
    <location>
        <begin position="12"/>
        <end position="37"/>
    </location>
</feature>
<evidence type="ECO:0000313" key="3">
    <source>
        <dbReference type="Proteomes" id="UP001233673"/>
    </source>
</evidence>
<accession>A0ABT9IBV9</accession>
<reference evidence="3" key="1">
    <citation type="submission" date="2023-05" db="EMBL/GenBank/DDBJ databases">
        <title>Draft genome of Pseudofrankia sp. BMG5.37.</title>
        <authorList>
            <person name="Gtari M."/>
            <person name="Ghodhbane F."/>
            <person name="Sbissi I."/>
        </authorList>
    </citation>
    <scope>NUCLEOTIDE SEQUENCE [LARGE SCALE GENOMIC DNA]</scope>
    <source>
        <strain evidence="3">BMG 814</strain>
    </source>
</reference>
<dbReference type="RefSeq" id="WP_305999711.1">
    <property type="nucleotide sequence ID" value="NZ_JASNFN010000010.1"/>
</dbReference>
<dbReference type="InterPro" id="IPR036259">
    <property type="entry name" value="MFS_trans_sf"/>
</dbReference>